<dbReference type="Proteomes" id="UP000249008">
    <property type="component" value="Chromosome 1"/>
</dbReference>
<sequence>MIRELEKYISNIITEITANEELPVYKEEGKRAPKIITGFLPIEEAETTIPAIAIRTTNGKNDLNEKRTTLKIIIALFFTESEKGYEKLNDLIERISKKIIETGVILEKYEILPDIIWEIPEEQPYPFWIGIVNFNVLYGNEYRNDINDWLDGK</sequence>
<reference evidence="1 2" key="1">
    <citation type="submission" date="2018-06" db="EMBL/GenBank/DDBJ databases">
        <authorList>
            <consortium name="Pathogen Informatics"/>
            <person name="Doyle S."/>
        </authorList>
    </citation>
    <scope>NUCLEOTIDE SEQUENCE [LARGE SCALE GENOMIC DNA]</scope>
    <source>
        <strain evidence="1 2">NCTC12112</strain>
    </source>
</reference>
<dbReference type="AlphaFoldDB" id="A0AAX2JC57"/>
<evidence type="ECO:0000313" key="2">
    <source>
        <dbReference type="Proteomes" id="UP000249008"/>
    </source>
</evidence>
<evidence type="ECO:0000313" key="1">
    <source>
        <dbReference type="EMBL" id="SQJ03953.1"/>
    </source>
</evidence>
<dbReference type="EMBL" id="LS483487">
    <property type="protein sequence ID" value="SQJ03953.1"/>
    <property type="molecule type" value="Genomic_DNA"/>
</dbReference>
<dbReference type="KEGG" id="ful:C4N20_15680"/>
<accession>A0AAX2JC57</accession>
<evidence type="ECO:0008006" key="3">
    <source>
        <dbReference type="Google" id="ProtNLM"/>
    </source>
</evidence>
<name>A0AAX2JC57_9FUSO</name>
<gene>
    <name evidence="1" type="ORF">NCTC12112_01716</name>
</gene>
<dbReference type="RefSeq" id="WP_005980032.1">
    <property type="nucleotide sequence ID" value="NZ_CABKNW010000004.1"/>
</dbReference>
<organism evidence="1 2">
    <name type="scientific">Fusobacterium ulcerans</name>
    <dbReference type="NCBI Taxonomy" id="861"/>
    <lineage>
        <taxon>Bacteria</taxon>
        <taxon>Fusobacteriati</taxon>
        <taxon>Fusobacteriota</taxon>
        <taxon>Fusobacteriia</taxon>
        <taxon>Fusobacteriales</taxon>
        <taxon>Fusobacteriaceae</taxon>
        <taxon>Fusobacterium</taxon>
    </lineage>
</organism>
<dbReference type="GeneID" id="78456268"/>
<proteinExistence type="predicted"/>
<protein>
    <recommendedName>
        <fullName evidence="3">DUF3168 domain-containing protein</fullName>
    </recommendedName>
</protein>